<comment type="caution">
    <text evidence="3">The sequence shown here is derived from an EMBL/GenBank/DDBJ whole genome shotgun (WGS) entry which is preliminary data.</text>
</comment>
<dbReference type="EMBL" id="BARU01010693">
    <property type="protein sequence ID" value="GAH36094.1"/>
    <property type="molecule type" value="Genomic_DNA"/>
</dbReference>
<dbReference type="PANTHER" id="PTHR11986">
    <property type="entry name" value="AMINOTRANSFERASE CLASS III"/>
    <property type="match status" value="1"/>
</dbReference>
<evidence type="ECO:0000256" key="2">
    <source>
        <dbReference type="ARBA" id="ARBA00022898"/>
    </source>
</evidence>
<accession>X1G3E9</accession>
<dbReference type="AlphaFoldDB" id="X1G3E9"/>
<dbReference type="InterPro" id="IPR015421">
    <property type="entry name" value="PyrdxlP-dep_Trfase_major"/>
</dbReference>
<comment type="cofactor">
    <cofactor evidence="1">
        <name>pyridoxal 5'-phosphate</name>
        <dbReference type="ChEBI" id="CHEBI:597326"/>
    </cofactor>
</comment>
<evidence type="ECO:0008006" key="4">
    <source>
        <dbReference type="Google" id="ProtNLM"/>
    </source>
</evidence>
<organism evidence="3">
    <name type="scientific">marine sediment metagenome</name>
    <dbReference type="NCBI Taxonomy" id="412755"/>
    <lineage>
        <taxon>unclassified sequences</taxon>
        <taxon>metagenomes</taxon>
        <taxon>ecological metagenomes</taxon>
    </lineage>
</organism>
<evidence type="ECO:0000313" key="3">
    <source>
        <dbReference type="EMBL" id="GAH36094.1"/>
    </source>
</evidence>
<feature type="non-terminal residue" evidence="3">
    <location>
        <position position="292"/>
    </location>
</feature>
<dbReference type="InterPro" id="IPR005814">
    <property type="entry name" value="Aminotrans_3"/>
</dbReference>
<protein>
    <recommendedName>
        <fullName evidence="4">Aminotransferase class III-fold pyridoxal phosphate-dependent enzyme</fullName>
    </recommendedName>
</protein>
<dbReference type="InterPro" id="IPR050103">
    <property type="entry name" value="Class-III_PLP-dep_AT"/>
</dbReference>
<dbReference type="InterPro" id="IPR015424">
    <property type="entry name" value="PyrdxlP-dep_Trfase"/>
</dbReference>
<dbReference type="Gene3D" id="3.40.640.10">
    <property type="entry name" value="Type I PLP-dependent aspartate aminotransferase-like (Major domain)"/>
    <property type="match status" value="1"/>
</dbReference>
<proteinExistence type="predicted"/>
<dbReference type="Pfam" id="PF00202">
    <property type="entry name" value="Aminotran_3"/>
    <property type="match status" value="1"/>
</dbReference>
<dbReference type="Gene3D" id="3.90.1150.10">
    <property type="entry name" value="Aspartate Aminotransferase, domain 1"/>
    <property type="match status" value="1"/>
</dbReference>
<name>X1G3E9_9ZZZZ</name>
<evidence type="ECO:0000256" key="1">
    <source>
        <dbReference type="ARBA" id="ARBA00001933"/>
    </source>
</evidence>
<reference evidence="3" key="1">
    <citation type="journal article" date="2014" name="Front. Microbiol.">
        <title>High frequency of phylogenetically diverse reductive dehalogenase-homologous genes in deep subseafloor sedimentary metagenomes.</title>
        <authorList>
            <person name="Kawai M."/>
            <person name="Futagami T."/>
            <person name="Toyoda A."/>
            <person name="Takaki Y."/>
            <person name="Nishi S."/>
            <person name="Hori S."/>
            <person name="Arai W."/>
            <person name="Tsubouchi T."/>
            <person name="Morono Y."/>
            <person name="Uchiyama I."/>
            <person name="Ito T."/>
            <person name="Fujiyama A."/>
            <person name="Inagaki F."/>
            <person name="Takami H."/>
        </authorList>
    </citation>
    <scope>NUCLEOTIDE SEQUENCE</scope>
    <source>
        <strain evidence="3">Expedition CK06-06</strain>
    </source>
</reference>
<feature type="non-terminal residue" evidence="3">
    <location>
        <position position="1"/>
    </location>
</feature>
<dbReference type="GO" id="GO:0030170">
    <property type="term" value="F:pyridoxal phosphate binding"/>
    <property type="evidence" value="ECO:0007669"/>
    <property type="project" value="InterPro"/>
</dbReference>
<gene>
    <name evidence="3" type="ORF">S03H2_20312</name>
</gene>
<keyword evidence="2" id="KW-0663">Pyridoxal phosphate</keyword>
<dbReference type="GO" id="GO:0042802">
    <property type="term" value="F:identical protein binding"/>
    <property type="evidence" value="ECO:0007669"/>
    <property type="project" value="TreeGrafter"/>
</dbReference>
<sequence length="292" mass="31931">LSWPEAPKIVTKEIPGPKSKEILEKEDTYETVTEMAPRGIPMAWSEAFGSTVKDPDGNMYIDLVAGVATNNVGHSHPKVVEVIRRECAILMHNGGAPNLPRQRLGEKLSQIAPGKLKGNVKITYGLSGSSAIEIATKFAKKATQRHFVASFEGSYHGAIGTTLDLGTSARGRGIRGAYRPFSPFVLHLGPYAYCYRCPFNLKYPECDLQCAKYVEFQIGSPRSGLDAQDIAAIVIEPIQGEGGYVPPPEGFLSYIKKVCERFGILFIADEIQFGMGRAGKFFSIEHYGVEPD</sequence>
<dbReference type="GO" id="GO:0008483">
    <property type="term" value="F:transaminase activity"/>
    <property type="evidence" value="ECO:0007669"/>
    <property type="project" value="InterPro"/>
</dbReference>
<dbReference type="SUPFAM" id="SSF53383">
    <property type="entry name" value="PLP-dependent transferases"/>
    <property type="match status" value="1"/>
</dbReference>
<dbReference type="InterPro" id="IPR015422">
    <property type="entry name" value="PyrdxlP-dep_Trfase_small"/>
</dbReference>